<dbReference type="AlphaFoldDB" id="A0A0Q3ED60"/>
<evidence type="ECO:0000259" key="12">
    <source>
        <dbReference type="PROSITE" id="PS50011"/>
    </source>
</evidence>
<dbReference type="Gene3D" id="1.10.510.10">
    <property type="entry name" value="Transferase(Phosphotransferase) domain 1"/>
    <property type="match status" value="1"/>
</dbReference>
<dbReference type="InterPro" id="IPR018097">
    <property type="entry name" value="EGF_Ca-bd_CS"/>
</dbReference>
<evidence type="ECO:0000256" key="7">
    <source>
        <dbReference type="ARBA" id="ARBA00022777"/>
    </source>
</evidence>
<evidence type="ECO:0000313" key="16">
    <source>
        <dbReference type="Proteomes" id="UP000008810"/>
    </source>
</evidence>
<dbReference type="GO" id="GO:0045087">
    <property type="term" value="P:innate immune response"/>
    <property type="evidence" value="ECO:0000318"/>
    <property type="project" value="GO_Central"/>
</dbReference>
<dbReference type="InterPro" id="IPR045274">
    <property type="entry name" value="WAK-like"/>
</dbReference>
<dbReference type="PROSITE" id="PS50011">
    <property type="entry name" value="PROTEIN_KINASE_DOM"/>
    <property type="match status" value="1"/>
</dbReference>
<dbReference type="InterPro" id="IPR000719">
    <property type="entry name" value="Prot_kinase_dom"/>
</dbReference>
<keyword evidence="5" id="KW-0677">Repeat</keyword>
<evidence type="ECO:0000256" key="1">
    <source>
        <dbReference type="ARBA" id="ARBA00022527"/>
    </source>
</evidence>
<dbReference type="PROSITE" id="PS00107">
    <property type="entry name" value="PROTEIN_KINASE_ATP"/>
    <property type="match status" value="1"/>
</dbReference>
<dbReference type="InterPro" id="IPR009030">
    <property type="entry name" value="Growth_fac_rcpt_cys_sf"/>
</dbReference>
<evidence type="ECO:0000256" key="2">
    <source>
        <dbReference type="ARBA" id="ARBA00022536"/>
    </source>
</evidence>
<evidence type="ECO:0000256" key="6">
    <source>
        <dbReference type="ARBA" id="ARBA00022741"/>
    </source>
</evidence>
<organism evidence="14">
    <name type="scientific">Brachypodium distachyon</name>
    <name type="common">Purple false brome</name>
    <name type="synonym">Trachynia distachya</name>
    <dbReference type="NCBI Taxonomy" id="15368"/>
    <lineage>
        <taxon>Eukaryota</taxon>
        <taxon>Viridiplantae</taxon>
        <taxon>Streptophyta</taxon>
        <taxon>Embryophyta</taxon>
        <taxon>Tracheophyta</taxon>
        <taxon>Spermatophyta</taxon>
        <taxon>Magnoliopsida</taxon>
        <taxon>Liliopsida</taxon>
        <taxon>Poales</taxon>
        <taxon>Poaceae</taxon>
        <taxon>BOP clade</taxon>
        <taxon>Pooideae</taxon>
        <taxon>Stipodae</taxon>
        <taxon>Brachypodieae</taxon>
        <taxon>Brachypodium</taxon>
    </lineage>
</organism>
<dbReference type="Proteomes" id="UP000008810">
    <property type="component" value="Chromosome 5"/>
</dbReference>
<dbReference type="PANTHER" id="PTHR27005:SF168">
    <property type="entry name" value="WALL-ASSOCIATED RECEPTOR KINASE 17"/>
    <property type="match status" value="1"/>
</dbReference>
<dbReference type="PROSITE" id="PS00010">
    <property type="entry name" value="ASX_HYDROXYL"/>
    <property type="match status" value="1"/>
</dbReference>
<dbReference type="EMBL" id="CM000884">
    <property type="protein sequence ID" value="KQJ84364.1"/>
    <property type="molecule type" value="Genomic_DNA"/>
</dbReference>
<dbReference type="Gene3D" id="3.30.200.20">
    <property type="entry name" value="Phosphorylase Kinase, domain 1"/>
    <property type="match status" value="1"/>
</dbReference>
<dbReference type="EnsemblPlants" id="KQJ84364">
    <property type="protein sequence ID" value="KQJ84364"/>
    <property type="gene ID" value="BRADI_5g20350v3"/>
</dbReference>
<dbReference type="Pfam" id="PF00069">
    <property type="entry name" value="Pkinase"/>
    <property type="match status" value="1"/>
</dbReference>
<dbReference type="PANTHER" id="PTHR27005">
    <property type="entry name" value="WALL-ASSOCIATED RECEPTOR KINASE-LIKE 21"/>
    <property type="match status" value="1"/>
</dbReference>
<protein>
    <recommendedName>
        <fullName evidence="17">Protein kinase domain-containing protein</fullName>
    </recommendedName>
</protein>
<dbReference type="PROSITE" id="PS01187">
    <property type="entry name" value="EGF_CA"/>
    <property type="match status" value="1"/>
</dbReference>
<dbReference type="OrthoDB" id="4062651at2759"/>
<keyword evidence="4" id="KW-0732">Signal</keyword>
<dbReference type="InParanoid" id="A0A0Q3ED60"/>
<evidence type="ECO:0000313" key="14">
    <source>
        <dbReference type="EMBL" id="KQJ84364.1"/>
    </source>
</evidence>
<dbReference type="GO" id="GO:0005524">
    <property type="term" value="F:ATP binding"/>
    <property type="evidence" value="ECO:0007669"/>
    <property type="project" value="UniProtKB-UniRule"/>
</dbReference>
<keyword evidence="3" id="KW-0808">Transferase</keyword>
<proteinExistence type="predicted"/>
<dbReference type="InterPro" id="IPR017441">
    <property type="entry name" value="Protein_kinase_ATP_BS"/>
</dbReference>
<dbReference type="CDD" id="cd00054">
    <property type="entry name" value="EGF_CA"/>
    <property type="match status" value="1"/>
</dbReference>
<dbReference type="GO" id="GO:0005509">
    <property type="term" value="F:calcium ion binding"/>
    <property type="evidence" value="ECO:0007669"/>
    <property type="project" value="InterPro"/>
</dbReference>
<dbReference type="InterPro" id="IPR000742">
    <property type="entry name" value="EGF"/>
</dbReference>
<keyword evidence="2 10" id="KW-0245">EGF-like domain</keyword>
<evidence type="ECO:0008006" key="17">
    <source>
        <dbReference type="Google" id="ProtNLM"/>
    </source>
</evidence>
<dbReference type="SUPFAM" id="SSF57184">
    <property type="entry name" value="Growth factor receptor domain"/>
    <property type="match status" value="1"/>
</dbReference>
<evidence type="ECO:0000256" key="9">
    <source>
        <dbReference type="ARBA" id="ARBA00023157"/>
    </source>
</evidence>
<sequence>MPINGSQEFTVMFKRISGHITSDEKNTCNTVSFAEDVSEAGTDDGTRTLNGAPLLAGNHRMILDWTVGRRTCDQVQYTSFAPPYCNDKSGCIDAPNGAGYLCKCNAEYAGNPYDADGCVDIDECQNIDDNNCSIQNFCNNTEGGFTCSCPQNMVGDGYMTGTNCTVALMPSGVGLALVVTVTTAALCYYWGMKRRQVRRKRAELFRKNGGLLLQQRLSATTSQGKGSSAKIFSAQELKIATNSYSESQILGRGGYGTVYKGVLPDETVVTVKKSRVFDESQMEQFTEVPLLVYEFIPNGTLFQHIHNRNAPRSLTWEDTLRIAAEIAEALAYLHSTSSIPIIHRDIKSSNILLDENFVAKISDFGASRSVPFDQTHVTTLIQGTIGYLDPEYFQSSMLTEKSDVYSFGVVLAELLTRQKPISVGRPEESCNLAMHIAILFSEGRLVQEIEPNIVAEAGEEQLYAVAQLSLRCLNLSGQQRPVMKEVASVLNELRRSFAKEQTMRTKDEPVQKNNELVHEARPISSLHCSEGSTQFSIEAEMIAYHSPR</sequence>
<keyword evidence="6 11" id="KW-0547">Nucleotide-binding</keyword>
<dbReference type="InterPro" id="IPR001881">
    <property type="entry name" value="EGF-like_Ca-bd_dom"/>
</dbReference>
<dbReference type="ExpressionAtlas" id="A0A0Q3ED60">
    <property type="expression patterns" value="baseline and differential"/>
</dbReference>
<name>A0A0Q3ED60_BRADI</name>
<dbReference type="GO" id="GO:0034052">
    <property type="term" value="P:positive regulation of plant-type hypersensitive response"/>
    <property type="evidence" value="ECO:0000318"/>
    <property type="project" value="GO_Central"/>
</dbReference>
<dbReference type="PROSITE" id="PS50026">
    <property type="entry name" value="EGF_3"/>
    <property type="match status" value="1"/>
</dbReference>
<dbReference type="SUPFAM" id="SSF56112">
    <property type="entry name" value="Protein kinase-like (PK-like)"/>
    <property type="match status" value="1"/>
</dbReference>
<keyword evidence="16" id="KW-1185">Reference proteome</keyword>
<keyword evidence="1" id="KW-0723">Serine/threonine-protein kinase</keyword>
<dbReference type="FunFam" id="1.10.510.10:FF:000084">
    <property type="entry name" value="Wall-associated receptor kinase 2"/>
    <property type="match status" value="1"/>
</dbReference>
<dbReference type="Gene3D" id="2.10.25.10">
    <property type="entry name" value="Laminin"/>
    <property type="match status" value="1"/>
</dbReference>
<dbReference type="InterPro" id="IPR008271">
    <property type="entry name" value="Ser/Thr_kinase_AS"/>
</dbReference>
<evidence type="ECO:0000313" key="15">
    <source>
        <dbReference type="EnsemblPlants" id="KQJ84364"/>
    </source>
</evidence>
<comment type="caution">
    <text evidence="10">Lacks conserved residue(s) required for the propagation of feature annotation.</text>
</comment>
<feature type="binding site" evidence="11">
    <location>
        <position position="273"/>
    </location>
    <ligand>
        <name>ATP</name>
        <dbReference type="ChEBI" id="CHEBI:30616"/>
    </ligand>
</feature>
<dbReference type="SMART" id="SM00220">
    <property type="entry name" value="S_TKc"/>
    <property type="match status" value="1"/>
</dbReference>
<dbReference type="GO" id="GO:0005886">
    <property type="term" value="C:plasma membrane"/>
    <property type="evidence" value="ECO:0000318"/>
    <property type="project" value="GO_Central"/>
</dbReference>
<evidence type="ECO:0000256" key="3">
    <source>
        <dbReference type="ARBA" id="ARBA00022679"/>
    </source>
</evidence>
<feature type="domain" description="EGF-like" evidence="13">
    <location>
        <begin position="120"/>
        <end position="165"/>
    </location>
</feature>
<keyword evidence="9" id="KW-1015">Disulfide bond</keyword>
<dbReference type="InterPro" id="IPR011009">
    <property type="entry name" value="Kinase-like_dom_sf"/>
</dbReference>
<evidence type="ECO:0000256" key="11">
    <source>
        <dbReference type="PROSITE-ProRule" id="PRU10141"/>
    </source>
</evidence>
<keyword evidence="8 11" id="KW-0067">ATP-binding</keyword>
<reference evidence="14 15" key="1">
    <citation type="journal article" date="2010" name="Nature">
        <title>Genome sequencing and analysis of the model grass Brachypodium distachyon.</title>
        <authorList>
            <consortium name="International Brachypodium Initiative"/>
        </authorList>
    </citation>
    <scope>NUCLEOTIDE SEQUENCE [LARGE SCALE GENOMIC DNA]</scope>
    <source>
        <strain evidence="14 15">Bd21</strain>
    </source>
</reference>
<dbReference type="GO" id="GO:0004674">
    <property type="term" value="F:protein serine/threonine kinase activity"/>
    <property type="evidence" value="ECO:0007669"/>
    <property type="project" value="UniProtKB-KW"/>
</dbReference>
<evidence type="ECO:0000259" key="13">
    <source>
        <dbReference type="PROSITE" id="PS50026"/>
    </source>
</evidence>
<evidence type="ECO:0000256" key="10">
    <source>
        <dbReference type="PROSITE-ProRule" id="PRU00076"/>
    </source>
</evidence>
<dbReference type="STRING" id="15368.A0A0Q3ED60"/>
<feature type="domain" description="Protein kinase" evidence="12">
    <location>
        <begin position="217"/>
        <end position="498"/>
    </location>
</feature>
<evidence type="ECO:0000256" key="5">
    <source>
        <dbReference type="ARBA" id="ARBA00022737"/>
    </source>
</evidence>
<dbReference type="Gramene" id="KQJ84364">
    <property type="protein sequence ID" value="KQJ84364"/>
    <property type="gene ID" value="BRADI_5g20350v3"/>
</dbReference>
<evidence type="ECO:0000256" key="8">
    <source>
        <dbReference type="ARBA" id="ARBA00022840"/>
    </source>
</evidence>
<reference evidence="14" key="2">
    <citation type="submission" date="2017-06" db="EMBL/GenBank/DDBJ databases">
        <title>WGS assembly of Brachypodium distachyon.</title>
        <authorList>
            <consortium name="The International Brachypodium Initiative"/>
            <person name="Lucas S."/>
            <person name="Harmon-Smith M."/>
            <person name="Lail K."/>
            <person name="Tice H."/>
            <person name="Grimwood J."/>
            <person name="Bruce D."/>
            <person name="Barry K."/>
            <person name="Shu S."/>
            <person name="Lindquist E."/>
            <person name="Wang M."/>
            <person name="Pitluck S."/>
            <person name="Vogel J.P."/>
            <person name="Garvin D.F."/>
            <person name="Mockler T.C."/>
            <person name="Schmutz J."/>
            <person name="Rokhsar D."/>
            <person name="Bevan M.W."/>
        </authorList>
    </citation>
    <scope>NUCLEOTIDE SEQUENCE</scope>
    <source>
        <strain evidence="14">Bd21</strain>
    </source>
</reference>
<accession>A0A0Q3ED60</accession>
<evidence type="ECO:0000256" key="4">
    <source>
        <dbReference type="ARBA" id="ARBA00022729"/>
    </source>
</evidence>
<dbReference type="GO" id="GO:0007166">
    <property type="term" value="P:cell surface receptor signaling pathway"/>
    <property type="evidence" value="ECO:0000318"/>
    <property type="project" value="GO_Central"/>
</dbReference>
<reference evidence="15" key="3">
    <citation type="submission" date="2018-08" db="UniProtKB">
        <authorList>
            <consortium name="EnsemblPlants"/>
        </authorList>
    </citation>
    <scope>IDENTIFICATION</scope>
    <source>
        <strain evidence="15">cv. Bd21</strain>
    </source>
</reference>
<dbReference type="PROSITE" id="PS00108">
    <property type="entry name" value="PROTEIN_KINASE_ST"/>
    <property type="match status" value="1"/>
</dbReference>
<dbReference type="InterPro" id="IPR000152">
    <property type="entry name" value="EGF-type_Asp/Asn_hydroxyl_site"/>
</dbReference>
<dbReference type="FunFam" id="2.10.25.10:FF:000038">
    <property type="entry name" value="Fibrillin 2"/>
    <property type="match status" value="1"/>
</dbReference>
<keyword evidence="7" id="KW-0418">Kinase</keyword>
<gene>
    <name evidence="14" type="ORF">BRADI_5g20350v3</name>
</gene>
<dbReference type="SMART" id="SM00179">
    <property type="entry name" value="EGF_CA"/>
    <property type="match status" value="1"/>
</dbReference>